<dbReference type="InterPro" id="IPR016181">
    <property type="entry name" value="Acyl_CoA_acyltransferase"/>
</dbReference>
<reference evidence="2 3" key="1">
    <citation type="submission" date="2018-12" db="EMBL/GenBank/DDBJ databases">
        <authorList>
            <consortium name="Pathogen Informatics"/>
        </authorList>
    </citation>
    <scope>NUCLEOTIDE SEQUENCE [LARGE SCALE GENOMIC DNA]</scope>
    <source>
        <strain evidence="2 3">NCTC9419</strain>
    </source>
</reference>
<dbReference type="GO" id="GO:0016747">
    <property type="term" value="F:acyltransferase activity, transferring groups other than amino-acyl groups"/>
    <property type="evidence" value="ECO:0007669"/>
    <property type="project" value="InterPro"/>
</dbReference>
<dbReference type="EMBL" id="LR134155">
    <property type="protein sequence ID" value="VEA71233.1"/>
    <property type="molecule type" value="Genomic_DNA"/>
</dbReference>
<evidence type="ECO:0000259" key="1">
    <source>
        <dbReference type="PROSITE" id="PS51186"/>
    </source>
</evidence>
<gene>
    <name evidence="2" type="ORF">NCTC9419_02767</name>
</gene>
<proteinExistence type="predicted"/>
<sequence length="151" mass="17436">MLTTRTATLAEIQQLYQHIPEFNAAHRLQDLQLRIGDAMHYALIAELDGQPAGFKLGYQTGDDTFYSWLGGVLPAFRRRGVAGRLLEEQERWAHTHGFLRLTVKTRNQFRGMLMLLIARHYQIITLEKKGEVADYRLLLEKRCDTICLAFC</sequence>
<evidence type="ECO:0000313" key="3">
    <source>
        <dbReference type="Proteomes" id="UP000271603"/>
    </source>
</evidence>
<dbReference type="Proteomes" id="UP000271603">
    <property type="component" value="Chromosome"/>
</dbReference>
<organism evidence="2 3">
    <name type="scientific">Serratia rubidaea</name>
    <name type="common">Serratia marinorubra</name>
    <dbReference type="NCBI Taxonomy" id="61652"/>
    <lineage>
        <taxon>Bacteria</taxon>
        <taxon>Pseudomonadati</taxon>
        <taxon>Pseudomonadota</taxon>
        <taxon>Gammaproteobacteria</taxon>
        <taxon>Enterobacterales</taxon>
        <taxon>Yersiniaceae</taxon>
        <taxon>Serratia</taxon>
    </lineage>
</organism>
<dbReference type="InterPro" id="IPR000182">
    <property type="entry name" value="GNAT_dom"/>
</dbReference>
<dbReference type="AlphaFoldDB" id="A0A447QMV4"/>
<dbReference type="Gene3D" id="3.40.630.30">
    <property type="match status" value="1"/>
</dbReference>
<dbReference type="PROSITE" id="PS51186">
    <property type="entry name" value="GNAT"/>
    <property type="match status" value="1"/>
</dbReference>
<dbReference type="Pfam" id="PF00583">
    <property type="entry name" value="Acetyltransf_1"/>
    <property type="match status" value="1"/>
</dbReference>
<dbReference type="CDD" id="cd04301">
    <property type="entry name" value="NAT_SF"/>
    <property type="match status" value="1"/>
</dbReference>
<evidence type="ECO:0000313" key="2">
    <source>
        <dbReference type="EMBL" id="VEA71233.1"/>
    </source>
</evidence>
<dbReference type="STRING" id="61652.AXX16_0353"/>
<accession>A0A447QMV4</accession>
<name>A0A447QMV4_SERRU</name>
<protein>
    <submittedName>
        <fullName evidence="2">Uncharacterized conserved protein</fullName>
    </submittedName>
</protein>
<feature type="domain" description="N-acetyltransferase" evidence="1">
    <location>
        <begin position="2"/>
        <end position="144"/>
    </location>
</feature>
<dbReference type="SUPFAM" id="SSF55729">
    <property type="entry name" value="Acyl-CoA N-acyltransferases (Nat)"/>
    <property type="match status" value="1"/>
</dbReference>